<dbReference type="RefSeq" id="WP_181739396.1">
    <property type="nucleotide sequence ID" value="NZ_JACEOL010000025.1"/>
</dbReference>
<proteinExistence type="predicted"/>
<dbReference type="EMBL" id="JACEOL010000025">
    <property type="protein sequence ID" value="MBA4602165.1"/>
    <property type="molecule type" value="Genomic_DNA"/>
</dbReference>
<evidence type="ECO:0000313" key="1">
    <source>
        <dbReference type="EMBL" id="MBA4602165.1"/>
    </source>
</evidence>
<keyword evidence="2" id="KW-1185">Reference proteome</keyword>
<accession>A0A7W2AS00</accession>
<dbReference type="AlphaFoldDB" id="A0A7W2AS00"/>
<name>A0A7W2AS00_9BACL</name>
<dbReference type="Proteomes" id="UP000538292">
    <property type="component" value="Unassembled WGS sequence"/>
</dbReference>
<comment type="caution">
    <text evidence="1">The sequence shown here is derived from an EMBL/GenBank/DDBJ whole genome shotgun (WGS) entry which is preliminary data.</text>
</comment>
<sequence>MSSRYIPQVREAVIPEDGGWAQLGEDDTAALVLSVPEWSEKLDQSEEGHEYVWLYDRSNDAYLFCFRLDEDREYSIAFAKEHAGLLLKDKRGYQPFNLLVTARLLSEKDLNPCFLFRNVTLKRHPQAGW</sequence>
<reference evidence="1 2" key="1">
    <citation type="submission" date="2020-07" db="EMBL/GenBank/DDBJ databases">
        <title>Thermoactinomyces phylogeny.</title>
        <authorList>
            <person name="Dunlap C."/>
        </authorList>
    </citation>
    <scope>NUCLEOTIDE SEQUENCE [LARGE SCALE GENOMIC DNA]</scope>
    <source>
        <strain evidence="1 2">AMNI-1</strain>
    </source>
</reference>
<gene>
    <name evidence="1" type="ORF">H2C83_07520</name>
</gene>
<protein>
    <submittedName>
        <fullName evidence="1">Uncharacterized protein</fullName>
    </submittedName>
</protein>
<organism evidence="1 2">
    <name type="scientific">Thermoactinomyces mirandus</name>
    <dbReference type="NCBI Taxonomy" id="2756294"/>
    <lineage>
        <taxon>Bacteria</taxon>
        <taxon>Bacillati</taxon>
        <taxon>Bacillota</taxon>
        <taxon>Bacilli</taxon>
        <taxon>Bacillales</taxon>
        <taxon>Thermoactinomycetaceae</taxon>
        <taxon>Thermoactinomyces</taxon>
    </lineage>
</organism>
<evidence type="ECO:0000313" key="2">
    <source>
        <dbReference type="Proteomes" id="UP000538292"/>
    </source>
</evidence>